<feature type="compositionally biased region" description="Low complexity" evidence="2">
    <location>
        <begin position="376"/>
        <end position="386"/>
    </location>
</feature>
<keyword evidence="1" id="KW-0175">Coiled coil</keyword>
<dbReference type="Proteomes" id="UP000245207">
    <property type="component" value="Unassembled WGS sequence"/>
</dbReference>
<dbReference type="STRING" id="35608.A0A2U1PKV6"/>
<proteinExistence type="predicted"/>
<feature type="region of interest" description="Disordered" evidence="2">
    <location>
        <begin position="512"/>
        <end position="561"/>
    </location>
</feature>
<evidence type="ECO:0000256" key="3">
    <source>
        <dbReference type="SAM" id="Phobius"/>
    </source>
</evidence>
<dbReference type="EMBL" id="PKPP01001028">
    <property type="protein sequence ID" value="PWA86369.1"/>
    <property type="molecule type" value="Genomic_DNA"/>
</dbReference>
<evidence type="ECO:0000256" key="2">
    <source>
        <dbReference type="SAM" id="MobiDB-lite"/>
    </source>
</evidence>
<keyword evidence="3" id="KW-0812">Transmembrane</keyword>
<feature type="coiled-coil region" evidence="1">
    <location>
        <begin position="135"/>
        <end position="180"/>
    </location>
</feature>
<evidence type="ECO:0000313" key="4">
    <source>
        <dbReference type="EMBL" id="PWA86369.1"/>
    </source>
</evidence>
<gene>
    <name evidence="4" type="ORF">CTI12_AA140040</name>
</gene>
<dbReference type="AlphaFoldDB" id="A0A2U1PKV6"/>
<dbReference type="PANTHER" id="PTHR47344">
    <property type="entry name" value="RING ZINC FINGER PROTEIN-RELATED"/>
    <property type="match status" value="1"/>
</dbReference>
<accession>A0A2U1PKV6</accession>
<dbReference type="PANTHER" id="PTHR47344:SF1">
    <property type="entry name" value="RING ZINC FINGER PROTEIN-RELATED"/>
    <property type="match status" value="1"/>
</dbReference>
<name>A0A2U1PKV6_ARTAN</name>
<keyword evidence="3" id="KW-1133">Transmembrane helix</keyword>
<reference evidence="4 5" key="1">
    <citation type="journal article" date="2018" name="Mol. Plant">
        <title>The genome of Artemisia annua provides insight into the evolution of Asteraceae family and artemisinin biosynthesis.</title>
        <authorList>
            <person name="Shen Q."/>
            <person name="Zhang L."/>
            <person name="Liao Z."/>
            <person name="Wang S."/>
            <person name="Yan T."/>
            <person name="Shi P."/>
            <person name="Liu M."/>
            <person name="Fu X."/>
            <person name="Pan Q."/>
            <person name="Wang Y."/>
            <person name="Lv Z."/>
            <person name="Lu X."/>
            <person name="Zhang F."/>
            <person name="Jiang W."/>
            <person name="Ma Y."/>
            <person name="Chen M."/>
            <person name="Hao X."/>
            <person name="Li L."/>
            <person name="Tang Y."/>
            <person name="Lv G."/>
            <person name="Zhou Y."/>
            <person name="Sun X."/>
            <person name="Brodelius P.E."/>
            <person name="Rose J.K.C."/>
            <person name="Tang K."/>
        </authorList>
    </citation>
    <scope>NUCLEOTIDE SEQUENCE [LARGE SCALE GENOMIC DNA]</scope>
    <source>
        <strain evidence="5">cv. Huhao1</strain>
        <tissue evidence="4">Leaf</tissue>
    </source>
</reference>
<keyword evidence="3" id="KW-0472">Membrane</keyword>
<dbReference type="CDD" id="cd16448">
    <property type="entry name" value="RING-H2"/>
    <property type="match status" value="1"/>
</dbReference>
<keyword evidence="5" id="KW-1185">Reference proteome</keyword>
<feature type="compositionally biased region" description="Basic and acidic residues" evidence="2">
    <location>
        <begin position="336"/>
        <end position="354"/>
    </location>
</feature>
<feature type="coiled-coil region" evidence="1">
    <location>
        <begin position="269"/>
        <end position="306"/>
    </location>
</feature>
<feature type="transmembrane region" description="Helical" evidence="3">
    <location>
        <begin position="6"/>
        <end position="25"/>
    </location>
</feature>
<feature type="transmembrane region" description="Helical" evidence="3">
    <location>
        <begin position="32"/>
        <end position="55"/>
    </location>
</feature>
<dbReference type="OrthoDB" id="8062037at2759"/>
<feature type="region of interest" description="Disordered" evidence="2">
    <location>
        <begin position="321"/>
        <end position="393"/>
    </location>
</feature>
<organism evidence="4 5">
    <name type="scientific">Artemisia annua</name>
    <name type="common">Sweet wormwood</name>
    <dbReference type="NCBI Taxonomy" id="35608"/>
    <lineage>
        <taxon>Eukaryota</taxon>
        <taxon>Viridiplantae</taxon>
        <taxon>Streptophyta</taxon>
        <taxon>Embryophyta</taxon>
        <taxon>Tracheophyta</taxon>
        <taxon>Spermatophyta</taxon>
        <taxon>Magnoliopsida</taxon>
        <taxon>eudicotyledons</taxon>
        <taxon>Gunneridae</taxon>
        <taxon>Pentapetalae</taxon>
        <taxon>asterids</taxon>
        <taxon>campanulids</taxon>
        <taxon>Asterales</taxon>
        <taxon>Asteraceae</taxon>
        <taxon>Asteroideae</taxon>
        <taxon>Anthemideae</taxon>
        <taxon>Artemisiinae</taxon>
        <taxon>Artemisia</taxon>
    </lineage>
</organism>
<evidence type="ECO:0000256" key="1">
    <source>
        <dbReference type="SAM" id="Coils"/>
    </source>
</evidence>
<protein>
    <submittedName>
        <fullName evidence="4">RING/U-box superfamily protein</fullName>
    </submittedName>
</protein>
<evidence type="ECO:0000313" key="5">
    <source>
        <dbReference type="Proteomes" id="UP000245207"/>
    </source>
</evidence>
<sequence length="561" mass="62252">MRYSWVWMVEFILLSGRVLKLYLVLIKVFCSFRFVLVVVLELFGQVIALSCYALYLGVDGGVHPFDCLQQWFEYCPKGKKTCPFCKQKCTASNVSRLYFQSVGDSNDPKLSQKLQSSINDPEELKLEYNRLKGKVDGLNTALESRENDLEKTKNELGKCKEKLKKEAAAKNEALEQAQTINQLLNLKTQELNKSDMKCIKLQERSMALAKELAALKLVSDLNLDEDEIVKLASLGTEAHSKESVDVLKKSLVIRNKTYKELIAKYSTLARDEARSRAELEKTKEKLEKLKTRIHKTETTNEEKDNEVLRALKALKKRKLSSSVVNEVDPARTPQDTLKEPDVLPRRAKRSRESENIDESNNKDGASSYILIDDDAPPASVSPKSSPFDAVPQPIKKATTDTSYLPKTLHETSKYNGVPLPNNTDDDDVVFVHAIGQDKSLPKITKEAPSPVLNSQEGNFCFSAGVLGPDGIKRHLGKWCKKSQSKGSDASSVAGRVSGDLIAVGADGRGGTIKVLKSQNLTSPDSKRPSVSAKNGKFGARTSSLQSPGGLQIDHFFRKADQ</sequence>
<comment type="caution">
    <text evidence="4">The sequence shown here is derived from an EMBL/GenBank/DDBJ whole genome shotgun (WGS) entry which is preliminary data.</text>
</comment>